<organism evidence="1 2">
    <name type="scientific">Candidatus Thiodiazotropha endolucinida</name>
    <dbReference type="NCBI Taxonomy" id="1655433"/>
    <lineage>
        <taxon>Bacteria</taxon>
        <taxon>Pseudomonadati</taxon>
        <taxon>Pseudomonadota</taxon>
        <taxon>Gammaproteobacteria</taxon>
        <taxon>Chromatiales</taxon>
        <taxon>Sedimenticolaceae</taxon>
        <taxon>Candidatus Thiodiazotropha</taxon>
    </lineage>
</organism>
<sequence length="57" mass="5599">MTCHIVGSGDIGAGQGGELLNKTFAGSGGGDIAAIDQPVTPGIQGLTPGTDLFCRLL</sequence>
<proteinExistence type="predicted"/>
<reference evidence="1 2" key="1">
    <citation type="submission" date="2016-06" db="EMBL/GenBank/DDBJ databases">
        <title>Genome sequence of endosymbiont of Candidatus Endolucinida thiodiazotropha.</title>
        <authorList>
            <person name="Poehlein A."/>
            <person name="Koenig S."/>
            <person name="Heiden S.E."/>
            <person name="Thuermer A."/>
            <person name="Voget S."/>
            <person name="Daniel R."/>
            <person name="Markert S."/>
            <person name="Gros O."/>
            <person name="Schweder T."/>
        </authorList>
    </citation>
    <scope>NUCLEOTIDE SEQUENCE [LARGE SCALE GENOMIC DNA]</scope>
    <source>
        <strain evidence="1 2">COS</strain>
    </source>
</reference>
<dbReference type="EMBL" id="MARB01000028">
    <property type="protein sequence ID" value="ODJ86054.1"/>
    <property type="molecule type" value="Genomic_DNA"/>
</dbReference>
<name>A0A7Z0VI84_9GAMM</name>
<protein>
    <submittedName>
        <fullName evidence="1">Uncharacterized protein</fullName>
    </submittedName>
</protein>
<evidence type="ECO:0000313" key="1">
    <source>
        <dbReference type="EMBL" id="ODJ86054.1"/>
    </source>
</evidence>
<keyword evidence="2" id="KW-1185">Reference proteome</keyword>
<accession>A0A7Z0VI84</accession>
<evidence type="ECO:0000313" key="2">
    <source>
        <dbReference type="Proteomes" id="UP000094769"/>
    </source>
</evidence>
<comment type="caution">
    <text evidence="1">The sequence shown here is derived from an EMBL/GenBank/DDBJ whole genome shotgun (WGS) entry which is preliminary data.</text>
</comment>
<dbReference type="Proteomes" id="UP000094769">
    <property type="component" value="Unassembled WGS sequence"/>
</dbReference>
<dbReference type="AlphaFoldDB" id="A0A7Z0VI84"/>
<gene>
    <name evidence="1" type="ORF">CODIS_36890</name>
</gene>